<dbReference type="InterPro" id="IPR032675">
    <property type="entry name" value="LRR_dom_sf"/>
</dbReference>
<dbReference type="CDD" id="cd22160">
    <property type="entry name" value="F-box_AtFBL13-like"/>
    <property type="match status" value="2"/>
</dbReference>
<dbReference type="PANTHER" id="PTHR31900:SF33">
    <property type="entry name" value="PROTEIN WITH RNI-LIKE_FBD-LIKE DOMAIN"/>
    <property type="match status" value="1"/>
</dbReference>
<evidence type="ECO:0000313" key="3">
    <source>
        <dbReference type="Proteomes" id="UP000823674"/>
    </source>
</evidence>
<dbReference type="Pfam" id="PF08387">
    <property type="entry name" value="FBD"/>
    <property type="match status" value="2"/>
</dbReference>
<protein>
    <recommendedName>
        <fullName evidence="1">F-box domain-containing protein</fullName>
    </recommendedName>
</protein>
<accession>A0ABQ7L3Q8</accession>
<dbReference type="SMART" id="SM00579">
    <property type="entry name" value="FBD"/>
    <property type="match status" value="2"/>
</dbReference>
<reference evidence="2 3" key="1">
    <citation type="submission" date="2021-03" db="EMBL/GenBank/DDBJ databases">
        <authorList>
            <person name="King G.J."/>
            <person name="Bancroft I."/>
            <person name="Baten A."/>
            <person name="Bloomfield J."/>
            <person name="Borpatragohain P."/>
            <person name="He Z."/>
            <person name="Irish N."/>
            <person name="Irwin J."/>
            <person name="Liu K."/>
            <person name="Mauleon R.P."/>
            <person name="Moore J."/>
            <person name="Morris R."/>
            <person name="Ostergaard L."/>
            <person name="Wang B."/>
            <person name="Wells R."/>
        </authorList>
    </citation>
    <scope>NUCLEOTIDE SEQUENCE [LARGE SCALE GENOMIC DNA]</scope>
    <source>
        <strain evidence="2">R-o-18</strain>
        <tissue evidence="2">Leaf</tissue>
    </source>
</reference>
<dbReference type="Pfam" id="PF24758">
    <property type="entry name" value="LRR_At5g56370"/>
    <property type="match status" value="1"/>
</dbReference>
<gene>
    <name evidence="2" type="primary">A07p050940.1_BraROA</name>
    <name evidence="2" type="ORF">IGI04_029091</name>
</gene>
<comment type="caution">
    <text evidence="2">The sequence shown here is derived from an EMBL/GenBank/DDBJ whole genome shotgun (WGS) entry which is preliminary data.</text>
</comment>
<dbReference type="InterPro" id="IPR001810">
    <property type="entry name" value="F-box_dom"/>
</dbReference>
<keyword evidence="3" id="KW-1185">Reference proteome</keyword>
<dbReference type="Gene3D" id="3.80.10.10">
    <property type="entry name" value="Ribonuclease Inhibitor"/>
    <property type="match status" value="2"/>
</dbReference>
<dbReference type="InterPro" id="IPR055411">
    <property type="entry name" value="LRR_FXL15/At3g58940/PEG3-like"/>
</dbReference>
<dbReference type="InterPro" id="IPR006566">
    <property type="entry name" value="FBD"/>
</dbReference>
<dbReference type="Gene3D" id="1.20.1280.50">
    <property type="match status" value="1"/>
</dbReference>
<evidence type="ECO:0000313" key="2">
    <source>
        <dbReference type="EMBL" id="KAG5381249.1"/>
    </source>
</evidence>
<name>A0ABQ7L3Q8_BRACM</name>
<dbReference type="PANTHER" id="PTHR31900">
    <property type="entry name" value="F-BOX/RNI SUPERFAMILY PROTEIN-RELATED"/>
    <property type="match status" value="1"/>
</dbReference>
<dbReference type="Proteomes" id="UP000823674">
    <property type="component" value="Chromosome A07"/>
</dbReference>
<sequence length="865" mass="98363">MDEDREKRHRFKRPSSVDWISSLPDCLLSQILSNLPTKDAVKTSVLSTRWRSLWKQVPSLDLANFDFSLYFPYCPKFLTFVDSFLLDLNRDSCLHEFKLKYDSDGETDHLSRWINTLVKRKVKHIDIVDESNASWDFPIPTTLYSCESLVSLKLSGLTLPNPNLVVSLPSLKTIYLTIAKFDVGEANPAMSGSGKLRFTHLSDCCDDSDEEFVVEIDAPKLEYFRSFDPNDGQKRNVIRGFLVGISRVKDMTIASSTLEVIYDYSRCEPLPLFRNLTFLRVDFYGYRWEMLPVFLESCPNLKSLVVGSIRGREKEGVHILFEPQCFLPSLEYVKIERPLKGEAMEIKLVSYLLENSTILKKLTLLLDVSREREESDILKELLSIPRLSSSCQMFTFMDTAGVKRARYTSPPGEVDRLSSLPDCLIFHVLLNLPTKDVVQTSLLSPRWTHLWKHVPGLDLDTEDFKELDTFVTVVDSFLERNRGSSVHRFKLAYDSPVVVEPNTGLVKRWLDAAAKLKVKHLNVSDNSSQSWDLVMSPTVYTCSSLVSLRLVGLTLPNTESVSLPSLKAMVLLLVEFTNNRALENLISKCPVLENLCIERSYGDGISILRVHSKSLLTFMHDAGNNEDYDEDRIVEIDAPMLIYLRISDARTTSFIIKSPPSIVEADIDTVFNLISGRRLGVANEVQKREMVRDFLIGISNVKDLTIASSTLEVIYDYSRYVQLPVFRNLFLLRVTFDSYMWEMLPVFLEVCPNLKHLVVGTSENPKTVGITVIARPWNLLSSLEHVDIERHLKGEALEMSLVGYFLESSPNLKTLVLSLDDSLKKGESAYKLTLSLDDAPKKEESDIFIELLNFPRLSSSCKIVV</sequence>
<dbReference type="SMART" id="SM00256">
    <property type="entry name" value="FBOX"/>
    <property type="match status" value="2"/>
</dbReference>
<evidence type="ECO:0000259" key="1">
    <source>
        <dbReference type="PROSITE" id="PS50181"/>
    </source>
</evidence>
<dbReference type="Pfam" id="PF00646">
    <property type="entry name" value="F-box"/>
    <property type="match status" value="2"/>
</dbReference>
<feature type="domain" description="F-box" evidence="1">
    <location>
        <begin position="17"/>
        <end position="53"/>
    </location>
</feature>
<feature type="domain" description="F-box" evidence="1">
    <location>
        <begin position="414"/>
        <end position="467"/>
    </location>
</feature>
<dbReference type="PROSITE" id="PS50181">
    <property type="entry name" value="FBOX"/>
    <property type="match status" value="2"/>
</dbReference>
<dbReference type="InterPro" id="IPR036047">
    <property type="entry name" value="F-box-like_dom_sf"/>
</dbReference>
<dbReference type="InterPro" id="IPR050232">
    <property type="entry name" value="FBL13/AtMIF1-like"/>
</dbReference>
<dbReference type="EMBL" id="JADBGQ010000009">
    <property type="protein sequence ID" value="KAG5381249.1"/>
    <property type="molecule type" value="Genomic_DNA"/>
</dbReference>
<proteinExistence type="predicted"/>
<dbReference type="SUPFAM" id="SSF52047">
    <property type="entry name" value="RNI-like"/>
    <property type="match status" value="2"/>
</dbReference>
<dbReference type="SUPFAM" id="SSF81383">
    <property type="entry name" value="F-box domain"/>
    <property type="match status" value="2"/>
</dbReference>
<organism evidence="2 3">
    <name type="scientific">Brassica rapa subsp. trilocularis</name>
    <dbReference type="NCBI Taxonomy" id="1813537"/>
    <lineage>
        <taxon>Eukaryota</taxon>
        <taxon>Viridiplantae</taxon>
        <taxon>Streptophyta</taxon>
        <taxon>Embryophyta</taxon>
        <taxon>Tracheophyta</taxon>
        <taxon>Spermatophyta</taxon>
        <taxon>Magnoliopsida</taxon>
        <taxon>eudicotyledons</taxon>
        <taxon>Gunneridae</taxon>
        <taxon>Pentapetalae</taxon>
        <taxon>rosids</taxon>
        <taxon>malvids</taxon>
        <taxon>Brassicales</taxon>
        <taxon>Brassicaceae</taxon>
        <taxon>Brassiceae</taxon>
        <taxon>Brassica</taxon>
    </lineage>
</organism>
<dbReference type="InterPro" id="IPR053781">
    <property type="entry name" value="F-box_AtFBL13-like"/>
</dbReference>